<evidence type="ECO:0008006" key="3">
    <source>
        <dbReference type="Google" id="ProtNLM"/>
    </source>
</evidence>
<evidence type="ECO:0000313" key="2">
    <source>
        <dbReference type="Proteomes" id="UP000325466"/>
    </source>
</evidence>
<dbReference type="EMBL" id="BLAH01000172">
    <property type="protein sequence ID" value="GES40038.1"/>
    <property type="molecule type" value="Genomic_DNA"/>
</dbReference>
<comment type="caution">
    <text evidence="1">The sequence shown here is derived from an EMBL/GenBank/DDBJ whole genome shotgun (WGS) entry which is preliminary data.</text>
</comment>
<protein>
    <recommendedName>
        <fullName evidence="3">Mobile element protein</fullName>
    </recommendedName>
</protein>
<dbReference type="Proteomes" id="UP000325466">
    <property type="component" value="Unassembled WGS sequence"/>
</dbReference>
<name>A0ABQ0YTR0_9NOCA</name>
<proteinExistence type="predicted"/>
<sequence>MSVFVPDVRTLKQGHHQAHIAAKHRLQSARMRFHGSPPASSPHLPTS</sequence>
<gene>
    <name evidence="1" type="ORF">RAJCM14343_5316</name>
</gene>
<organism evidence="1 2">
    <name type="scientific">Rhodococcus aetherivorans</name>
    <dbReference type="NCBI Taxonomy" id="191292"/>
    <lineage>
        <taxon>Bacteria</taxon>
        <taxon>Bacillati</taxon>
        <taxon>Actinomycetota</taxon>
        <taxon>Actinomycetes</taxon>
        <taxon>Mycobacteriales</taxon>
        <taxon>Nocardiaceae</taxon>
        <taxon>Rhodococcus</taxon>
    </lineage>
</organism>
<keyword evidence="2" id="KW-1185">Reference proteome</keyword>
<accession>A0ABQ0YTR0</accession>
<reference evidence="1 2" key="1">
    <citation type="journal article" date="2018" name="Biodegradation">
        <title>1,4-Dioxane degradation characteristics of Rhodococcus aetherivorans JCM 14343.</title>
        <authorList>
            <person name="Inoue D."/>
            <person name="Tsunoda T."/>
            <person name="Yamamoto N."/>
            <person name="Ike M."/>
            <person name="Sei K."/>
        </authorList>
    </citation>
    <scope>NUCLEOTIDE SEQUENCE [LARGE SCALE GENOMIC DNA]</scope>
    <source>
        <strain evidence="1 2">JCM 14343</strain>
    </source>
</reference>
<evidence type="ECO:0000313" key="1">
    <source>
        <dbReference type="EMBL" id="GES40038.1"/>
    </source>
</evidence>